<evidence type="ECO:0000313" key="12">
    <source>
        <dbReference type="EMBL" id="MYM19817.1"/>
    </source>
</evidence>
<dbReference type="Pfam" id="PF08282">
    <property type="entry name" value="Hydrolase_3"/>
    <property type="match status" value="1"/>
</dbReference>
<dbReference type="GO" id="GO:0006054">
    <property type="term" value="P:N-acetylneuraminate metabolic process"/>
    <property type="evidence" value="ECO:0007669"/>
    <property type="project" value="UniProtKB-UniPathway"/>
</dbReference>
<keyword evidence="10" id="KW-0460">Magnesium</keyword>
<keyword evidence="9" id="KW-0378">Hydrolase</keyword>
<evidence type="ECO:0000256" key="1">
    <source>
        <dbReference type="ARBA" id="ARBA00001862"/>
    </source>
</evidence>
<dbReference type="InterPro" id="IPR010023">
    <property type="entry name" value="KdsC_fam"/>
</dbReference>
<evidence type="ECO:0000256" key="5">
    <source>
        <dbReference type="ARBA" id="ARBA00010726"/>
    </source>
</evidence>
<dbReference type="GO" id="GO:0008781">
    <property type="term" value="F:N-acylneuraminate cytidylyltransferase activity"/>
    <property type="evidence" value="ECO:0007669"/>
    <property type="project" value="UniProtKB-EC"/>
</dbReference>
<name>A0A6N9H6T3_9MICO</name>
<sequence length="400" mass="42036">MIPARGGSKGIPLKNLQKIAGKTLLARAIDAARAAAGIDLVVVSTDHDGIAAEAERAGARVVRRPEALADDRATSESALIHALGCLEDDIDITVFIQATSPFINPENVDAAIARVAGGGADVVFSAVEDHSFLWTLDDSGGAVAVGHDAAFRPRRQDRPRHFNETGAFYVMRTQGLLAAGHRFFGRIEVEEVPAEDAREIDTLSDLTLLRAMAAGRRDVQHLDVDAVVTDFDGVHTDDAVLLSEDGTESVRVHRGDGMGVAALVRAGVPFLILSKERNPVVTRRAQKLRVDVAQGIDDKATAIEAWMRERGLDPERVAYVGNDINDLAAFSAVGWPIAVADAHPAVLAAARTVLEASGGQGAVREVCDLVLGTGEQPLPAATATATAGRTGTDGRAPAGP</sequence>
<feature type="non-terminal residue" evidence="12">
    <location>
        <position position="400"/>
    </location>
</feature>
<dbReference type="SUPFAM" id="SSF56784">
    <property type="entry name" value="HAD-like"/>
    <property type="match status" value="1"/>
</dbReference>
<evidence type="ECO:0000256" key="11">
    <source>
        <dbReference type="SAM" id="MobiDB-lite"/>
    </source>
</evidence>
<dbReference type="InterPro" id="IPR023214">
    <property type="entry name" value="HAD_sf"/>
</dbReference>
<dbReference type="InterPro" id="IPR050793">
    <property type="entry name" value="CMP-NeuNAc_synthase"/>
</dbReference>
<keyword evidence="13" id="KW-1185">Reference proteome</keyword>
<evidence type="ECO:0000313" key="13">
    <source>
        <dbReference type="Proteomes" id="UP000469215"/>
    </source>
</evidence>
<organism evidence="12 13">
    <name type="scientific">Brevibacterium rongguiense</name>
    <dbReference type="NCBI Taxonomy" id="2695267"/>
    <lineage>
        <taxon>Bacteria</taxon>
        <taxon>Bacillati</taxon>
        <taxon>Actinomycetota</taxon>
        <taxon>Actinomycetes</taxon>
        <taxon>Micrococcales</taxon>
        <taxon>Brevibacteriaceae</taxon>
        <taxon>Brevibacterium</taxon>
    </lineage>
</organism>
<comment type="similarity">
    <text evidence="4">Belongs to the KdsC family.</text>
</comment>
<dbReference type="Gene3D" id="3.40.50.1000">
    <property type="entry name" value="HAD superfamily/HAD-like"/>
    <property type="match status" value="1"/>
</dbReference>
<dbReference type="Proteomes" id="UP000469215">
    <property type="component" value="Unassembled WGS sequence"/>
</dbReference>
<evidence type="ECO:0000256" key="6">
    <source>
        <dbReference type="ARBA" id="ARBA00011881"/>
    </source>
</evidence>
<dbReference type="SFLD" id="SFLDG01136">
    <property type="entry name" value="C1.6:_Phosphoserine_Phosphatas"/>
    <property type="match status" value="1"/>
</dbReference>
<evidence type="ECO:0000256" key="2">
    <source>
        <dbReference type="ARBA" id="ARBA00001946"/>
    </source>
</evidence>
<dbReference type="SFLD" id="SFLDG01138">
    <property type="entry name" value="C1.6.2:_Deoxy-d-mannose-octulo"/>
    <property type="match status" value="1"/>
</dbReference>
<dbReference type="EC" id="2.7.7.43" evidence="7"/>
<comment type="caution">
    <text evidence="12">The sequence shown here is derived from an EMBL/GenBank/DDBJ whole genome shotgun (WGS) entry which is preliminary data.</text>
</comment>
<accession>A0A6N9H6T3</accession>
<dbReference type="Gene3D" id="3.90.550.10">
    <property type="entry name" value="Spore Coat Polysaccharide Biosynthesis Protein SpsA, Chain A"/>
    <property type="match status" value="1"/>
</dbReference>
<comment type="pathway">
    <text evidence="3">Amino-sugar metabolism; N-acetylneuraminate metabolism.</text>
</comment>
<dbReference type="GO" id="GO:0046872">
    <property type="term" value="F:metal ion binding"/>
    <property type="evidence" value="ECO:0007669"/>
    <property type="project" value="UniProtKB-KW"/>
</dbReference>
<dbReference type="InterPro" id="IPR029044">
    <property type="entry name" value="Nucleotide-diphossugar_trans"/>
</dbReference>
<dbReference type="Pfam" id="PF02348">
    <property type="entry name" value="CTP_transf_3"/>
    <property type="match status" value="1"/>
</dbReference>
<gene>
    <name evidence="12" type="ORF">GSY69_07505</name>
</gene>
<evidence type="ECO:0000256" key="9">
    <source>
        <dbReference type="ARBA" id="ARBA00022801"/>
    </source>
</evidence>
<comment type="similarity">
    <text evidence="5">Belongs to the CMP-NeuNAc synthase family.</text>
</comment>
<dbReference type="AlphaFoldDB" id="A0A6N9H6T3"/>
<comment type="cofactor">
    <cofactor evidence="2">
        <name>Mg(2+)</name>
        <dbReference type="ChEBI" id="CHEBI:18420"/>
    </cofactor>
</comment>
<comment type="catalytic activity">
    <reaction evidence="1">
        <text>an N-acylneuraminate + CTP = a CMP-N-acyl-beta-neuraminate + diphosphate</text>
        <dbReference type="Rhea" id="RHEA:11344"/>
        <dbReference type="ChEBI" id="CHEBI:33019"/>
        <dbReference type="ChEBI" id="CHEBI:37563"/>
        <dbReference type="ChEBI" id="CHEBI:60073"/>
        <dbReference type="ChEBI" id="CHEBI:68671"/>
        <dbReference type="EC" id="2.7.7.43"/>
    </reaction>
</comment>
<evidence type="ECO:0000256" key="8">
    <source>
        <dbReference type="ARBA" id="ARBA00022723"/>
    </source>
</evidence>
<keyword evidence="8" id="KW-0479">Metal-binding</keyword>
<dbReference type="PANTHER" id="PTHR21485:SF3">
    <property type="entry name" value="N-ACYLNEURAMINATE CYTIDYLYLTRANSFERASE"/>
    <property type="match status" value="1"/>
</dbReference>
<keyword evidence="12" id="KW-0808">Transferase</keyword>
<comment type="subunit">
    <text evidence="6">Homotetramer.</text>
</comment>
<evidence type="ECO:0000256" key="7">
    <source>
        <dbReference type="ARBA" id="ARBA00012491"/>
    </source>
</evidence>
<dbReference type="SFLD" id="SFLDS00003">
    <property type="entry name" value="Haloacid_Dehalogenase"/>
    <property type="match status" value="1"/>
</dbReference>
<protein>
    <recommendedName>
        <fullName evidence="7">N-acylneuraminate cytidylyltransferase</fullName>
        <ecNumber evidence="7">2.7.7.43</ecNumber>
    </recommendedName>
</protein>
<evidence type="ECO:0000256" key="10">
    <source>
        <dbReference type="ARBA" id="ARBA00022842"/>
    </source>
</evidence>
<dbReference type="EMBL" id="WWEQ01000026">
    <property type="protein sequence ID" value="MYM19817.1"/>
    <property type="molecule type" value="Genomic_DNA"/>
</dbReference>
<dbReference type="SUPFAM" id="SSF53448">
    <property type="entry name" value="Nucleotide-diphospho-sugar transferases"/>
    <property type="match status" value="1"/>
</dbReference>
<evidence type="ECO:0000256" key="4">
    <source>
        <dbReference type="ARBA" id="ARBA00005893"/>
    </source>
</evidence>
<dbReference type="InterPro" id="IPR003329">
    <property type="entry name" value="Cytidylyl_trans"/>
</dbReference>
<dbReference type="GO" id="GO:0016788">
    <property type="term" value="F:hydrolase activity, acting on ester bonds"/>
    <property type="evidence" value="ECO:0007669"/>
    <property type="project" value="InterPro"/>
</dbReference>
<reference evidence="12 13" key="1">
    <citation type="submission" date="2020-01" db="EMBL/GenBank/DDBJ databases">
        <authorList>
            <person name="Deng T."/>
        </authorList>
    </citation>
    <scope>NUCLEOTIDE SEQUENCE [LARGE SCALE GENOMIC DNA]</scope>
    <source>
        <strain evidence="12 13">5221</strain>
    </source>
</reference>
<dbReference type="UniPathway" id="UPA00628"/>
<feature type="region of interest" description="Disordered" evidence="11">
    <location>
        <begin position="380"/>
        <end position="400"/>
    </location>
</feature>
<proteinExistence type="inferred from homology"/>
<evidence type="ECO:0000256" key="3">
    <source>
        <dbReference type="ARBA" id="ARBA00005141"/>
    </source>
</evidence>
<dbReference type="PANTHER" id="PTHR21485">
    <property type="entry name" value="HAD SUPERFAMILY MEMBERS CMAS AND KDSC"/>
    <property type="match status" value="1"/>
</dbReference>
<dbReference type="InterPro" id="IPR036412">
    <property type="entry name" value="HAD-like_sf"/>
</dbReference>
<dbReference type="CDD" id="cd02513">
    <property type="entry name" value="CMP-NeuAc_Synthase"/>
    <property type="match status" value="1"/>
</dbReference>